<protein>
    <submittedName>
        <fullName evidence="12">D-alanyl-D-alanine carboxypeptidase, peptidase S11 family</fullName>
    </submittedName>
</protein>
<sequence length="270" mass="30452">MKFFFSILFLVLVPTMAFSYNDTKVFQKIQKDLDSIIVKDLNTKKTIFSKDANQLVSPASLTKIMTAMLAIESKKMNNIVTITAEMKKVEPTILNFKVGEKFYLKDLVHAALIKSANDAATAIAIYLGNGNKQKFVNMMNAKAKKLGMKNTNFVNPCGFDAKAHKTTANDLLKLTEYAIRNKTFNSIVKLNSYAFKATNTKRLYKVHTSNKMLDRDKYVIGVKTGYTNQAGPCLIARAKKDKKDILLVMLNAQNRWENTKLALNTILEKK</sequence>
<feature type="signal peptide" evidence="10">
    <location>
        <begin position="1"/>
        <end position="19"/>
    </location>
</feature>
<dbReference type="InterPro" id="IPR018044">
    <property type="entry name" value="Peptidase_S11"/>
</dbReference>
<evidence type="ECO:0000256" key="8">
    <source>
        <dbReference type="PIRSR" id="PIRSR618044-2"/>
    </source>
</evidence>
<evidence type="ECO:0000256" key="4">
    <source>
        <dbReference type="ARBA" id="ARBA00022960"/>
    </source>
</evidence>
<keyword evidence="12" id="KW-0645">Protease</keyword>
<dbReference type="KEGG" id="adz:ADFLV_0221"/>
<keyword evidence="6" id="KW-0961">Cell wall biogenesis/degradation</keyword>
<dbReference type="SUPFAM" id="SSF56601">
    <property type="entry name" value="beta-lactamase/transpeptidase-like"/>
    <property type="match status" value="1"/>
</dbReference>
<keyword evidence="2 10" id="KW-0732">Signal</keyword>
<dbReference type="Gene3D" id="3.40.710.10">
    <property type="entry name" value="DD-peptidase/beta-lactamase superfamily"/>
    <property type="match status" value="1"/>
</dbReference>
<keyword evidence="13" id="KW-1185">Reference proteome</keyword>
<dbReference type="GO" id="GO:0009002">
    <property type="term" value="F:serine-type D-Ala-D-Ala carboxypeptidase activity"/>
    <property type="evidence" value="ECO:0007669"/>
    <property type="project" value="InterPro"/>
</dbReference>
<dbReference type="InterPro" id="IPR012338">
    <property type="entry name" value="Beta-lactam/transpept-like"/>
</dbReference>
<dbReference type="PANTHER" id="PTHR21581:SF33">
    <property type="entry name" value="D-ALANYL-D-ALANINE CARBOXYPEPTIDASE DACB"/>
    <property type="match status" value="1"/>
</dbReference>
<evidence type="ECO:0000256" key="2">
    <source>
        <dbReference type="ARBA" id="ARBA00022729"/>
    </source>
</evidence>
<feature type="active site" description="Proton acceptor" evidence="7">
    <location>
        <position position="63"/>
    </location>
</feature>
<evidence type="ECO:0000256" key="1">
    <source>
        <dbReference type="ARBA" id="ARBA00007164"/>
    </source>
</evidence>
<reference evidence="12 13" key="1">
    <citation type="submission" date="2020-05" db="EMBL/GenBank/DDBJ databases">
        <title>Complete genome sequencing of Campylobacter and Arcobacter type strains.</title>
        <authorList>
            <person name="Miller W.G."/>
            <person name="Yee E."/>
        </authorList>
    </citation>
    <scope>NUCLEOTIDE SEQUENCE [LARGE SCALE GENOMIC DNA]</scope>
    <source>
        <strain evidence="12 13">LMG 25694</strain>
    </source>
</reference>
<evidence type="ECO:0000259" key="11">
    <source>
        <dbReference type="Pfam" id="PF00768"/>
    </source>
</evidence>
<evidence type="ECO:0000256" key="9">
    <source>
        <dbReference type="RuleBase" id="RU004016"/>
    </source>
</evidence>
<evidence type="ECO:0000313" key="12">
    <source>
        <dbReference type="EMBL" id="QKF76288.1"/>
    </source>
</evidence>
<feature type="active site" evidence="7">
    <location>
        <position position="115"/>
    </location>
</feature>
<dbReference type="InterPro" id="IPR001967">
    <property type="entry name" value="Peptidase_S11_N"/>
</dbReference>
<evidence type="ECO:0000256" key="5">
    <source>
        <dbReference type="ARBA" id="ARBA00022984"/>
    </source>
</evidence>
<evidence type="ECO:0000256" key="3">
    <source>
        <dbReference type="ARBA" id="ARBA00022801"/>
    </source>
</evidence>
<keyword evidence="4" id="KW-0133">Cell shape</keyword>
<comment type="similarity">
    <text evidence="1 9">Belongs to the peptidase S11 family.</text>
</comment>
<dbReference type="GO" id="GO:0006508">
    <property type="term" value="P:proteolysis"/>
    <property type="evidence" value="ECO:0007669"/>
    <property type="project" value="InterPro"/>
</dbReference>
<evidence type="ECO:0000313" key="13">
    <source>
        <dbReference type="Proteomes" id="UP000503313"/>
    </source>
</evidence>
<dbReference type="Proteomes" id="UP000503313">
    <property type="component" value="Chromosome"/>
</dbReference>
<gene>
    <name evidence="12" type="ORF">ADFLV_0221</name>
</gene>
<organism evidence="12 13">
    <name type="scientific">Arcobacter defluvii</name>
    <dbReference type="NCBI Taxonomy" id="873191"/>
    <lineage>
        <taxon>Bacteria</taxon>
        <taxon>Pseudomonadati</taxon>
        <taxon>Campylobacterota</taxon>
        <taxon>Epsilonproteobacteria</taxon>
        <taxon>Campylobacterales</taxon>
        <taxon>Arcobacteraceae</taxon>
        <taxon>Arcobacter</taxon>
    </lineage>
</organism>
<feature type="domain" description="Peptidase S11 D-alanyl-D-alanine carboxypeptidase A N-terminal" evidence="11">
    <location>
        <begin position="31"/>
        <end position="253"/>
    </location>
</feature>
<dbReference type="Pfam" id="PF00768">
    <property type="entry name" value="Peptidase_S11"/>
    <property type="match status" value="1"/>
</dbReference>
<keyword evidence="3" id="KW-0378">Hydrolase</keyword>
<dbReference type="RefSeq" id="WP_014472941.1">
    <property type="nucleotide sequence ID" value="NZ_CP053835.1"/>
</dbReference>
<feature type="active site" description="Acyl-ester intermediate" evidence="7">
    <location>
        <position position="60"/>
    </location>
</feature>
<evidence type="ECO:0000256" key="10">
    <source>
        <dbReference type="SAM" id="SignalP"/>
    </source>
</evidence>
<dbReference type="GO" id="GO:0071555">
    <property type="term" value="P:cell wall organization"/>
    <property type="evidence" value="ECO:0007669"/>
    <property type="project" value="UniProtKB-KW"/>
</dbReference>
<keyword evidence="5" id="KW-0573">Peptidoglycan synthesis</keyword>
<proteinExistence type="inferred from homology"/>
<dbReference type="PANTHER" id="PTHR21581">
    <property type="entry name" value="D-ALANYL-D-ALANINE CARBOXYPEPTIDASE"/>
    <property type="match status" value="1"/>
</dbReference>
<evidence type="ECO:0000256" key="6">
    <source>
        <dbReference type="ARBA" id="ARBA00023316"/>
    </source>
</evidence>
<dbReference type="EMBL" id="CP053835">
    <property type="protein sequence ID" value="QKF76288.1"/>
    <property type="molecule type" value="Genomic_DNA"/>
</dbReference>
<keyword evidence="12" id="KW-0121">Carboxypeptidase</keyword>
<dbReference type="GO" id="GO:0009252">
    <property type="term" value="P:peptidoglycan biosynthetic process"/>
    <property type="evidence" value="ECO:0007669"/>
    <property type="project" value="UniProtKB-KW"/>
</dbReference>
<dbReference type="GO" id="GO:0008360">
    <property type="term" value="P:regulation of cell shape"/>
    <property type="evidence" value="ECO:0007669"/>
    <property type="project" value="UniProtKB-KW"/>
</dbReference>
<dbReference type="PRINTS" id="PR00725">
    <property type="entry name" value="DADACBPTASE1"/>
</dbReference>
<name>A0AAE7BBS4_9BACT</name>
<accession>A0AAE7BBS4</accession>
<feature type="binding site" evidence="8">
    <location>
        <position position="223"/>
    </location>
    <ligand>
        <name>substrate</name>
    </ligand>
</feature>
<feature type="chain" id="PRO_5042156321" evidence="10">
    <location>
        <begin position="20"/>
        <end position="270"/>
    </location>
</feature>
<evidence type="ECO:0000256" key="7">
    <source>
        <dbReference type="PIRSR" id="PIRSR618044-1"/>
    </source>
</evidence>
<dbReference type="AlphaFoldDB" id="A0AAE7BBS4"/>